<evidence type="ECO:0008006" key="6">
    <source>
        <dbReference type="Google" id="ProtNLM"/>
    </source>
</evidence>
<evidence type="ECO:0000313" key="4">
    <source>
        <dbReference type="EMBL" id="GIU44492.1"/>
    </source>
</evidence>
<keyword evidence="2 3" id="KW-0802">TPR repeat</keyword>
<organism evidence="4 5">
    <name type="scientific">Shewanella algidipiscicola</name>
    <dbReference type="NCBI Taxonomy" id="614070"/>
    <lineage>
        <taxon>Bacteria</taxon>
        <taxon>Pseudomonadati</taxon>
        <taxon>Pseudomonadota</taxon>
        <taxon>Gammaproteobacteria</taxon>
        <taxon>Alteromonadales</taxon>
        <taxon>Shewanellaceae</taxon>
        <taxon>Shewanella</taxon>
    </lineage>
</organism>
<dbReference type="SUPFAM" id="SSF81901">
    <property type="entry name" value="HCP-like"/>
    <property type="match status" value="1"/>
</dbReference>
<dbReference type="InterPro" id="IPR011990">
    <property type="entry name" value="TPR-like_helical_dom_sf"/>
</dbReference>
<gene>
    <name evidence="4" type="ORF">TUM4630_10330</name>
</gene>
<evidence type="ECO:0000313" key="5">
    <source>
        <dbReference type="Proteomes" id="UP000761574"/>
    </source>
</evidence>
<evidence type="ECO:0000256" key="3">
    <source>
        <dbReference type="PROSITE-ProRule" id="PRU00339"/>
    </source>
</evidence>
<dbReference type="InterPro" id="IPR019734">
    <property type="entry name" value="TPR_rpt"/>
</dbReference>
<feature type="repeat" description="TPR" evidence="3">
    <location>
        <begin position="336"/>
        <end position="369"/>
    </location>
</feature>
<accession>A0ABQ4PAQ9</accession>
<dbReference type="InterPro" id="IPR051012">
    <property type="entry name" value="CellSynth/LPSAsmb/PSIAsmb"/>
</dbReference>
<dbReference type="PANTHER" id="PTHR45586">
    <property type="entry name" value="TPR REPEAT-CONTAINING PROTEIN PA4667"/>
    <property type="match status" value="1"/>
</dbReference>
<proteinExistence type="predicted"/>
<reference evidence="4 5" key="1">
    <citation type="submission" date="2021-05" db="EMBL/GenBank/DDBJ databases">
        <title>Molecular characterization for Shewanella algae harboring chromosomal blaOXA-55-like strains isolated from clinical and environment sample.</title>
        <authorList>
            <person name="Ohama Y."/>
            <person name="Aoki K."/>
            <person name="Harada S."/>
            <person name="Moriya K."/>
            <person name="Ishii Y."/>
            <person name="Tateda K."/>
        </authorList>
    </citation>
    <scope>NUCLEOTIDE SEQUENCE [LARGE SCALE GENOMIC DNA]</scope>
    <source>
        <strain evidence="4 5">LMG 23746</strain>
    </source>
</reference>
<dbReference type="Pfam" id="PF13181">
    <property type="entry name" value="TPR_8"/>
    <property type="match status" value="1"/>
</dbReference>
<dbReference type="SMART" id="SM00028">
    <property type="entry name" value="TPR"/>
    <property type="match status" value="4"/>
</dbReference>
<dbReference type="PANTHER" id="PTHR45586:SF1">
    <property type="entry name" value="LIPOPOLYSACCHARIDE ASSEMBLY PROTEIN B"/>
    <property type="match status" value="1"/>
</dbReference>
<dbReference type="Gene3D" id="1.25.40.10">
    <property type="entry name" value="Tetratricopeptide repeat domain"/>
    <property type="match status" value="2"/>
</dbReference>
<sequence>MRQLLWLAWMMGLLHGCASTPSTRSVDNIEQYFLDNHFKSIILPVVPAQLFALSPQTTQVLQQAYQSSQASRTATMAHRWLANYISASQGGFSYQDNITRIPQQTFEDRAGNCMSLVLLTTAMADALGVAVEFQQIAVPPVWDKQGQFYLINGHINLRLLPQATKDSVLVASQEIQIDFLPERTMRSYAKSRIDKTTVMAMFYNNVAAESLVAGDYDLAYQYSKQSLRLRADFIPALNTLAILYRYKGLDDAAETLYKLALTLDDDDMNVLYNYALLLESQQRLVEWAQLHKTLELARISNPYYYYNMGQQAYMDHEYQRALTWYKRAVEKADYRHEFYFGLSRVYWVTGDTRNARKHLEKALSLSTDAANQRRYQAKLQAMQSH</sequence>
<dbReference type="PROSITE" id="PS50005">
    <property type="entry name" value="TPR"/>
    <property type="match status" value="1"/>
</dbReference>
<dbReference type="EMBL" id="BPFB01000009">
    <property type="protein sequence ID" value="GIU44492.1"/>
    <property type="molecule type" value="Genomic_DNA"/>
</dbReference>
<protein>
    <recommendedName>
        <fullName evidence="6">TPR domain protein</fullName>
    </recommendedName>
</protein>
<evidence type="ECO:0000256" key="2">
    <source>
        <dbReference type="ARBA" id="ARBA00022803"/>
    </source>
</evidence>
<dbReference type="Proteomes" id="UP000761574">
    <property type="component" value="Unassembled WGS sequence"/>
</dbReference>
<dbReference type="RefSeq" id="WP_119977638.1">
    <property type="nucleotide sequence ID" value="NZ_BPFB01000009.1"/>
</dbReference>
<evidence type="ECO:0000256" key="1">
    <source>
        <dbReference type="ARBA" id="ARBA00022737"/>
    </source>
</evidence>
<keyword evidence="5" id="KW-1185">Reference proteome</keyword>
<keyword evidence="1" id="KW-0677">Repeat</keyword>
<comment type="caution">
    <text evidence="4">The sequence shown here is derived from an EMBL/GenBank/DDBJ whole genome shotgun (WGS) entry which is preliminary data.</text>
</comment>
<name>A0ABQ4PAQ9_9GAMM</name>